<dbReference type="GO" id="GO:0005886">
    <property type="term" value="C:plasma membrane"/>
    <property type="evidence" value="ECO:0007669"/>
    <property type="project" value="UniProtKB-SubCell"/>
</dbReference>
<evidence type="ECO:0000256" key="3">
    <source>
        <dbReference type="ARBA" id="ARBA00022475"/>
    </source>
</evidence>
<evidence type="ECO:0000256" key="6">
    <source>
        <dbReference type="ARBA" id="ARBA00023136"/>
    </source>
</evidence>
<evidence type="ECO:0000259" key="9">
    <source>
        <dbReference type="Pfam" id="PF19300"/>
    </source>
</evidence>
<dbReference type="Gene3D" id="1.10.3720.10">
    <property type="entry name" value="MetI-like"/>
    <property type="match status" value="1"/>
</dbReference>
<evidence type="ECO:0000313" key="10">
    <source>
        <dbReference type="EMBL" id="SVA46171.1"/>
    </source>
</evidence>
<organism evidence="10">
    <name type="scientific">marine metagenome</name>
    <dbReference type="NCBI Taxonomy" id="408172"/>
    <lineage>
        <taxon>unclassified sequences</taxon>
        <taxon>metagenomes</taxon>
        <taxon>ecological metagenomes</taxon>
    </lineage>
</organism>
<dbReference type="InterPro" id="IPR035906">
    <property type="entry name" value="MetI-like_sf"/>
</dbReference>
<evidence type="ECO:0000259" key="8">
    <source>
        <dbReference type="Pfam" id="PF00528"/>
    </source>
</evidence>
<dbReference type="GO" id="GO:0055085">
    <property type="term" value="P:transmembrane transport"/>
    <property type="evidence" value="ECO:0007669"/>
    <property type="project" value="InterPro"/>
</dbReference>
<proteinExistence type="predicted"/>
<evidence type="ECO:0000256" key="4">
    <source>
        <dbReference type="ARBA" id="ARBA00022692"/>
    </source>
</evidence>
<feature type="transmembrane region" description="Helical" evidence="7">
    <location>
        <begin position="12"/>
        <end position="32"/>
    </location>
</feature>
<dbReference type="SUPFAM" id="SSF161098">
    <property type="entry name" value="MetI-like"/>
    <property type="match status" value="1"/>
</dbReference>
<feature type="transmembrane region" description="Helical" evidence="7">
    <location>
        <begin position="276"/>
        <end position="294"/>
    </location>
</feature>
<name>A0A381W1D0_9ZZZZ</name>
<keyword evidence="3" id="KW-1003">Cell membrane</keyword>
<dbReference type="InterPro" id="IPR000515">
    <property type="entry name" value="MetI-like"/>
</dbReference>
<dbReference type="PANTHER" id="PTHR43163:SF6">
    <property type="entry name" value="DIPEPTIDE TRANSPORT SYSTEM PERMEASE PROTEIN DPPB-RELATED"/>
    <property type="match status" value="1"/>
</dbReference>
<dbReference type="InterPro" id="IPR045621">
    <property type="entry name" value="BPD_transp_1_N"/>
</dbReference>
<feature type="transmembrane region" description="Helical" evidence="7">
    <location>
        <begin position="177"/>
        <end position="198"/>
    </location>
</feature>
<dbReference type="CDD" id="cd06261">
    <property type="entry name" value="TM_PBP2"/>
    <property type="match status" value="1"/>
</dbReference>
<evidence type="ECO:0000256" key="1">
    <source>
        <dbReference type="ARBA" id="ARBA00004651"/>
    </source>
</evidence>
<keyword evidence="5 7" id="KW-1133">Transmembrane helix</keyword>
<accession>A0A381W1D0</accession>
<evidence type="ECO:0000256" key="5">
    <source>
        <dbReference type="ARBA" id="ARBA00022989"/>
    </source>
</evidence>
<dbReference type="AlphaFoldDB" id="A0A381W1D0"/>
<feature type="domain" description="ABC transmembrane type-1" evidence="8">
    <location>
        <begin position="156"/>
        <end position="251"/>
    </location>
</feature>
<evidence type="ECO:0000256" key="2">
    <source>
        <dbReference type="ARBA" id="ARBA00022448"/>
    </source>
</evidence>
<dbReference type="PANTHER" id="PTHR43163">
    <property type="entry name" value="DIPEPTIDE TRANSPORT SYSTEM PERMEASE PROTEIN DPPB-RELATED"/>
    <property type="match status" value="1"/>
</dbReference>
<reference evidence="10" key="1">
    <citation type="submission" date="2018-05" db="EMBL/GenBank/DDBJ databases">
        <authorList>
            <person name="Lanie J.A."/>
            <person name="Ng W.-L."/>
            <person name="Kazmierczak K.M."/>
            <person name="Andrzejewski T.M."/>
            <person name="Davidsen T.M."/>
            <person name="Wayne K.J."/>
            <person name="Tettelin H."/>
            <person name="Glass J.I."/>
            <person name="Rusch D."/>
            <person name="Podicherti R."/>
            <person name="Tsui H.-C.T."/>
            <person name="Winkler M.E."/>
        </authorList>
    </citation>
    <scope>NUCLEOTIDE SEQUENCE</scope>
</reference>
<sequence>MQLWEYIVRRLFLLIPVMIGVSILTFGISHLIPADPARAFCGLKCPEETLEQIKLNLHFTDEYGNEEPVIDQYFWYMGLTDEDGDGNPFFDEDTNLGSSDQGSSFFGMDFDSGGLLDGNWGYSLAYKKPVIEVLDQAVPVTLEMSFGAILLGAPLGIFLGILSAVYQDRWLDHVTRFIAIAFVSLPIFWLALMFQWLLATQFGICDSLFGTEGGCFPQFGRKPPGSDFPTESGVLDLGNVGLSVMFLLFASVAAFDMKVDGRLSKIKDPETIRDKIAAGTIAVCVLLSALLLLYPPWSNMEPIVISEYEATGLYTLDSLIANPVPEDKTRIGLFVQSLKFLT</sequence>
<keyword evidence="4 7" id="KW-0812">Transmembrane</keyword>
<comment type="subcellular location">
    <subcellularLocation>
        <location evidence="1">Cell membrane</location>
        <topology evidence="1">Multi-pass membrane protein</topology>
    </subcellularLocation>
</comment>
<keyword evidence="6 7" id="KW-0472">Membrane</keyword>
<keyword evidence="2" id="KW-0813">Transport</keyword>
<evidence type="ECO:0000256" key="7">
    <source>
        <dbReference type="SAM" id="Phobius"/>
    </source>
</evidence>
<dbReference type="Pfam" id="PF19300">
    <property type="entry name" value="BPD_transp_1_N"/>
    <property type="match status" value="1"/>
</dbReference>
<feature type="non-terminal residue" evidence="10">
    <location>
        <position position="342"/>
    </location>
</feature>
<protein>
    <submittedName>
        <fullName evidence="10">Uncharacterized protein</fullName>
    </submittedName>
</protein>
<dbReference type="Pfam" id="PF00528">
    <property type="entry name" value="BPD_transp_1"/>
    <property type="match status" value="1"/>
</dbReference>
<dbReference type="EMBL" id="UINC01010375">
    <property type="protein sequence ID" value="SVA46171.1"/>
    <property type="molecule type" value="Genomic_DNA"/>
</dbReference>
<feature type="domain" description="ABC transporter type 1 GsiC-like N-terminal" evidence="9">
    <location>
        <begin position="5"/>
        <end position="77"/>
    </location>
</feature>
<feature type="transmembrane region" description="Helical" evidence="7">
    <location>
        <begin position="144"/>
        <end position="165"/>
    </location>
</feature>
<gene>
    <name evidence="10" type="ORF">METZ01_LOCUS99025</name>
</gene>
<feature type="transmembrane region" description="Helical" evidence="7">
    <location>
        <begin position="237"/>
        <end position="255"/>
    </location>
</feature>